<gene>
    <name evidence="2" type="ORF">L4923_03065</name>
</gene>
<evidence type="ECO:0000313" key="3">
    <source>
        <dbReference type="Proteomes" id="UP001201701"/>
    </source>
</evidence>
<dbReference type="RefSeq" id="WP_239361945.1">
    <property type="nucleotide sequence ID" value="NZ_JAKREW010000001.1"/>
</dbReference>
<organism evidence="2 3">
    <name type="scientific">Mesorhizobium retamae</name>
    <dbReference type="NCBI Taxonomy" id="2912854"/>
    <lineage>
        <taxon>Bacteria</taxon>
        <taxon>Pseudomonadati</taxon>
        <taxon>Pseudomonadota</taxon>
        <taxon>Alphaproteobacteria</taxon>
        <taxon>Hyphomicrobiales</taxon>
        <taxon>Phyllobacteriaceae</taxon>
        <taxon>Mesorhizobium</taxon>
    </lineage>
</organism>
<protein>
    <submittedName>
        <fullName evidence="2">Uncharacterized protein</fullName>
    </submittedName>
</protein>
<dbReference type="Proteomes" id="UP001201701">
    <property type="component" value="Unassembled WGS sequence"/>
</dbReference>
<sequence>MVASVALQVDQKARNLSCFLSNLGLNFVDLPKVAAVLSGRLLERRYYLLIGRYGSVIFLDLTGIIAFDALREREQLVRRLGSRVPEVGRNG</sequence>
<reference evidence="2 3" key="1">
    <citation type="submission" date="2022-02" db="EMBL/GenBank/DDBJ databases">
        <title>Draft genome sequence of Mezorhizobium retamae strain IRAMC:0171 isolated from Retama raetam nodules.</title>
        <authorList>
            <person name="Bengaied R."/>
            <person name="Sbissi I."/>
            <person name="Huber K."/>
            <person name="Ghodbane F."/>
            <person name="Nouioui I."/>
            <person name="Tarhouni M."/>
            <person name="Gtari M."/>
        </authorList>
    </citation>
    <scope>NUCLEOTIDE SEQUENCE [LARGE SCALE GENOMIC DNA]</scope>
    <source>
        <strain evidence="2 3">IRAMC:0171</strain>
    </source>
</reference>
<keyword evidence="1" id="KW-0472">Membrane</keyword>
<comment type="caution">
    <text evidence="2">The sequence shown here is derived from an EMBL/GenBank/DDBJ whole genome shotgun (WGS) entry which is preliminary data.</text>
</comment>
<name>A0ABS9Q996_9HYPH</name>
<keyword evidence="1" id="KW-1133">Transmembrane helix</keyword>
<evidence type="ECO:0000256" key="1">
    <source>
        <dbReference type="SAM" id="Phobius"/>
    </source>
</evidence>
<proteinExistence type="predicted"/>
<evidence type="ECO:0000313" key="2">
    <source>
        <dbReference type="EMBL" id="MCG7503994.1"/>
    </source>
</evidence>
<feature type="transmembrane region" description="Helical" evidence="1">
    <location>
        <begin position="46"/>
        <end position="70"/>
    </location>
</feature>
<accession>A0ABS9Q996</accession>
<dbReference type="EMBL" id="JAKREW010000001">
    <property type="protein sequence ID" value="MCG7503994.1"/>
    <property type="molecule type" value="Genomic_DNA"/>
</dbReference>
<keyword evidence="3" id="KW-1185">Reference proteome</keyword>
<keyword evidence="1" id="KW-0812">Transmembrane</keyword>